<accession>A0A2U3KCS7</accession>
<name>A0A2U3KCS7_9FIRM</name>
<protein>
    <submittedName>
        <fullName evidence="1">Uncharacterized protein</fullName>
    </submittedName>
</protein>
<evidence type="ECO:0000313" key="2">
    <source>
        <dbReference type="Proteomes" id="UP000238916"/>
    </source>
</evidence>
<proteinExistence type="predicted"/>
<gene>
    <name evidence="1" type="ORF">SBF1_1810014</name>
</gene>
<dbReference type="AlphaFoldDB" id="A0A2U3KCS7"/>
<organism evidence="1 2">
    <name type="scientific">Candidatus Desulfosporosinus infrequens</name>
    <dbReference type="NCBI Taxonomy" id="2043169"/>
    <lineage>
        <taxon>Bacteria</taxon>
        <taxon>Bacillati</taxon>
        <taxon>Bacillota</taxon>
        <taxon>Clostridia</taxon>
        <taxon>Eubacteriales</taxon>
        <taxon>Desulfitobacteriaceae</taxon>
        <taxon>Desulfosporosinus</taxon>
    </lineage>
</organism>
<dbReference type="Proteomes" id="UP000238916">
    <property type="component" value="Unassembled WGS sequence"/>
</dbReference>
<dbReference type="EMBL" id="OMOF01000092">
    <property type="protein sequence ID" value="SPF37449.1"/>
    <property type="molecule type" value="Genomic_DNA"/>
</dbReference>
<reference evidence="2" key="1">
    <citation type="submission" date="2018-02" db="EMBL/GenBank/DDBJ databases">
        <authorList>
            <person name="Hausmann B."/>
        </authorList>
    </citation>
    <scope>NUCLEOTIDE SEQUENCE [LARGE SCALE GENOMIC DNA]</scope>
    <source>
        <strain evidence="2">Peat soil MAG SbF1</strain>
    </source>
</reference>
<sequence length="41" mass="4854">MFEFRDKQLTILNYLVILKMLGVLVDLHEPSRLPTAMGRFF</sequence>
<evidence type="ECO:0000313" key="1">
    <source>
        <dbReference type="EMBL" id="SPF37449.1"/>
    </source>
</evidence>